<organism evidence="2 3">
    <name type="scientific">Colletotrichum plurivorum</name>
    <dbReference type="NCBI Taxonomy" id="2175906"/>
    <lineage>
        <taxon>Eukaryota</taxon>
        <taxon>Fungi</taxon>
        <taxon>Dikarya</taxon>
        <taxon>Ascomycota</taxon>
        <taxon>Pezizomycotina</taxon>
        <taxon>Sordariomycetes</taxon>
        <taxon>Hypocreomycetidae</taxon>
        <taxon>Glomerellales</taxon>
        <taxon>Glomerellaceae</taxon>
        <taxon>Colletotrichum</taxon>
        <taxon>Colletotrichum orchidearum species complex</taxon>
    </lineage>
</organism>
<keyword evidence="3" id="KW-1185">Reference proteome</keyword>
<name>A0A8H6MVU6_9PEZI</name>
<evidence type="ECO:0000313" key="2">
    <source>
        <dbReference type="EMBL" id="KAF6810140.1"/>
    </source>
</evidence>
<dbReference type="Proteomes" id="UP000654918">
    <property type="component" value="Unassembled WGS sequence"/>
</dbReference>
<evidence type="ECO:0000313" key="3">
    <source>
        <dbReference type="Proteomes" id="UP000654918"/>
    </source>
</evidence>
<protein>
    <submittedName>
        <fullName evidence="2">Uncharacterized protein</fullName>
    </submittedName>
</protein>
<dbReference type="AlphaFoldDB" id="A0A8H6MVU6"/>
<dbReference type="EMBL" id="WIGO01000509">
    <property type="protein sequence ID" value="KAF6810140.1"/>
    <property type="molecule type" value="Genomic_DNA"/>
</dbReference>
<proteinExistence type="predicted"/>
<sequence>MQRSHRTRDGFHAPAYDWMTGTVFIRGWKNLAKDSHRHRASENFTSWLAFSPPEKHLKMAGGDPFEGLGNVGLRVLATDAALTYMQLKRRESPSSVSEDKETLESQLLSLPPEVVREIFDQVSRLQPQALADYTMSSLCKTCRALAAIGTPILYSHFENDKTVFGVRKLVLFWTTLFGHNPRQFKTENKPYLVKDNPYLPKADNHLWQYVKSLAITFPARDENKGAFDLLGAKPSLSSAVVRFYIYVLEERTTGRAGSVWLPSQLARWKHRFVQLVTEGQHFHCEPSDVHQMASMAAADLMTRCRNVESICWLNDYDGTSSSNCLWKLKSNVEMTNLRSVTIAQETLAVWGQERTEKWWVALAACICRNARDVTVRIVAETNVPFIDGLGPRMDLRMPNHISLGENLTTLDFRHSSISQQAMKTVLTSCRPLGSFAYFPIPPNSIFLPGDHPDSFFCYSDFVIECLRTHKETLRYLELVMTPLHFVWEINRRPMGSLKDFSALSNLTLDTSCYSKHERLVDILPRQLDTFRLIGCHETMESDLLDLARSDTRSPRSGYPGLSSVALIPWPNERMNPTEDRNLETMRDVFARKGAEFVFGDKHRGAALVGARDLFRQQFSKTIHGFASDCFENDDDGGSILTNEGDAGANTDTASTRVDENNPWQRFRRDSNPWGIT</sequence>
<gene>
    <name evidence="2" type="ORF">CPLU01_15370</name>
</gene>
<feature type="region of interest" description="Disordered" evidence="1">
    <location>
        <begin position="636"/>
        <end position="676"/>
    </location>
</feature>
<evidence type="ECO:0000256" key="1">
    <source>
        <dbReference type="SAM" id="MobiDB-lite"/>
    </source>
</evidence>
<comment type="caution">
    <text evidence="2">The sequence shown here is derived from an EMBL/GenBank/DDBJ whole genome shotgun (WGS) entry which is preliminary data.</text>
</comment>
<reference evidence="2" key="1">
    <citation type="journal article" date="2020" name="Phytopathology">
        <title>Genome Sequence Resources of Colletotrichum truncatum, C. plurivorum, C. musicola, and C. sojae: Four Species Pathogenic to Soybean (Glycine max).</title>
        <authorList>
            <person name="Rogerio F."/>
            <person name="Boufleur T.R."/>
            <person name="Ciampi-Guillardi M."/>
            <person name="Sukno S.A."/>
            <person name="Thon M.R."/>
            <person name="Massola Junior N.S."/>
            <person name="Baroncelli R."/>
        </authorList>
    </citation>
    <scope>NUCLEOTIDE SEQUENCE</scope>
    <source>
        <strain evidence="2">LFN00145</strain>
    </source>
</reference>
<accession>A0A8H6MVU6</accession>